<evidence type="ECO:0000313" key="10">
    <source>
        <dbReference type="Proteomes" id="UP000006852"/>
    </source>
</evidence>
<evidence type="ECO:0000313" key="9">
    <source>
        <dbReference type="EMBL" id="AEB15116.1"/>
    </source>
</evidence>
<dbReference type="InterPro" id="IPR050556">
    <property type="entry name" value="Type_II_TA_system_RNase"/>
</dbReference>
<gene>
    <name evidence="9" type="ordered locus">Tresu_2247</name>
</gene>
<dbReference type="InterPro" id="IPR002716">
    <property type="entry name" value="PIN_dom"/>
</dbReference>
<dbReference type="GO" id="GO:0004518">
    <property type="term" value="F:nuclease activity"/>
    <property type="evidence" value="ECO:0007669"/>
    <property type="project" value="UniProtKB-KW"/>
</dbReference>
<dbReference type="PANTHER" id="PTHR33653">
    <property type="entry name" value="RIBONUCLEASE VAPC2"/>
    <property type="match status" value="1"/>
</dbReference>
<name>F2NTQ7_TRES6</name>
<dbReference type="CDD" id="cd18747">
    <property type="entry name" value="PIN_VapC4-5_FitB-like"/>
    <property type="match status" value="1"/>
</dbReference>
<dbReference type="GO" id="GO:0016787">
    <property type="term" value="F:hydrolase activity"/>
    <property type="evidence" value="ECO:0007669"/>
    <property type="project" value="UniProtKB-KW"/>
</dbReference>
<evidence type="ECO:0000256" key="2">
    <source>
        <dbReference type="ARBA" id="ARBA00022649"/>
    </source>
</evidence>
<dbReference type="SUPFAM" id="SSF88723">
    <property type="entry name" value="PIN domain-like"/>
    <property type="match status" value="1"/>
</dbReference>
<sequence>MGLVYLLDTNIVSEFAKPFGNEKVLSKIEMQASFSAICAPVWFELLKGVDMLPHGKRKDLVFDAIENFVHSNFSVLSYDESAASLNSHIAAKMIAAGTPTPVIDTQIASIAMSNNLILVTRNIKDYEPIREHFSLCVENWFE</sequence>
<dbReference type="AlphaFoldDB" id="F2NTQ7"/>
<comment type="similarity">
    <text evidence="7">Belongs to the PINc/VapC protein family.</text>
</comment>
<comment type="cofactor">
    <cofactor evidence="1">
        <name>Mg(2+)</name>
        <dbReference type="ChEBI" id="CHEBI:18420"/>
    </cofactor>
</comment>
<evidence type="ECO:0000256" key="5">
    <source>
        <dbReference type="ARBA" id="ARBA00022801"/>
    </source>
</evidence>
<keyword evidence="4" id="KW-0479">Metal-binding</keyword>
<dbReference type="EMBL" id="CP002631">
    <property type="protein sequence ID" value="AEB15116.1"/>
    <property type="molecule type" value="Genomic_DNA"/>
</dbReference>
<accession>F2NTQ7</accession>
<organism evidence="9 10">
    <name type="scientific">Treponema succinifaciens (strain ATCC 33096 / DSM 2489 / 6091)</name>
    <dbReference type="NCBI Taxonomy" id="869209"/>
    <lineage>
        <taxon>Bacteria</taxon>
        <taxon>Pseudomonadati</taxon>
        <taxon>Spirochaetota</taxon>
        <taxon>Spirochaetia</taxon>
        <taxon>Spirochaetales</taxon>
        <taxon>Treponemataceae</taxon>
        <taxon>Treponema</taxon>
    </lineage>
</organism>
<dbReference type="OrthoDB" id="9815354at2"/>
<dbReference type="Gene3D" id="3.40.50.1010">
    <property type="entry name" value="5'-nuclease"/>
    <property type="match status" value="1"/>
</dbReference>
<evidence type="ECO:0000259" key="8">
    <source>
        <dbReference type="Pfam" id="PF01850"/>
    </source>
</evidence>
<dbReference type="HOGENOM" id="CLU_118482_5_1_12"/>
<keyword evidence="10" id="KW-1185">Reference proteome</keyword>
<dbReference type="Pfam" id="PF01850">
    <property type="entry name" value="PIN"/>
    <property type="match status" value="1"/>
</dbReference>
<evidence type="ECO:0000256" key="7">
    <source>
        <dbReference type="ARBA" id="ARBA00038093"/>
    </source>
</evidence>
<proteinExistence type="inferred from homology"/>
<keyword evidence="5" id="KW-0378">Hydrolase</keyword>
<keyword evidence="2" id="KW-1277">Toxin-antitoxin system</keyword>
<dbReference type="RefSeq" id="WP_013702368.1">
    <property type="nucleotide sequence ID" value="NC_015385.1"/>
</dbReference>
<keyword evidence="3" id="KW-0540">Nuclease</keyword>
<dbReference type="GO" id="GO:0046872">
    <property type="term" value="F:metal ion binding"/>
    <property type="evidence" value="ECO:0007669"/>
    <property type="project" value="UniProtKB-KW"/>
</dbReference>
<dbReference type="Proteomes" id="UP000006852">
    <property type="component" value="Chromosome"/>
</dbReference>
<protein>
    <submittedName>
        <fullName evidence="9">PilT protein domain protein</fullName>
    </submittedName>
</protein>
<dbReference type="GeneID" id="302999362"/>
<dbReference type="PANTHER" id="PTHR33653:SF1">
    <property type="entry name" value="RIBONUCLEASE VAPC2"/>
    <property type="match status" value="1"/>
</dbReference>
<reference evidence="10" key="2">
    <citation type="submission" date="2011-04" db="EMBL/GenBank/DDBJ databases">
        <title>The complete genome of chromosome of Treponema succinifaciens DSM 2489.</title>
        <authorList>
            <person name="Lucas S."/>
            <person name="Copeland A."/>
            <person name="Lapidus A."/>
            <person name="Bruce D."/>
            <person name="Goodwin L."/>
            <person name="Pitluck S."/>
            <person name="Peters L."/>
            <person name="Kyrpides N."/>
            <person name="Mavromatis K."/>
            <person name="Ivanova N."/>
            <person name="Ovchinnikova G."/>
            <person name="Teshima H."/>
            <person name="Detter J.C."/>
            <person name="Tapia R."/>
            <person name="Han C."/>
            <person name="Land M."/>
            <person name="Hauser L."/>
            <person name="Markowitz V."/>
            <person name="Cheng J.-F."/>
            <person name="Hugenholtz P."/>
            <person name="Woyke T."/>
            <person name="Wu D."/>
            <person name="Gronow S."/>
            <person name="Wellnitz S."/>
            <person name="Brambilla E."/>
            <person name="Klenk H.-P."/>
            <person name="Eisen J.A."/>
        </authorList>
    </citation>
    <scope>NUCLEOTIDE SEQUENCE [LARGE SCALE GENOMIC DNA]</scope>
    <source>
        <strain evidence="10">ATCC 33096 / DSM 2489 / 6091</strain>
    </source>
</reference>
<dbReference type="STRING" id="869209.Tresu_2247"/>
<evidence type="ECO:0000256" key="3">
    <source>
        <dbReference type="ARBA" id="ARBA00022722"/>
    </source>
</evidence>
<feature type="domain" description="PIN" evidence="8">
    <location>
        <begin position="5"/>
        <end position="122"/>
    </location>
</feature>
<keyword evidence="6" id="KW-0460">Magnesium</keyword>
<dbReference type="KEGG" id="tsu:Tresu_2247"/>
<dbReference type="eggNOG" id="COG1487">
    <property type="taxonomic scope" value="Bacteria"/>
</dbReference>
<reference evidence="9 10" key="1">
    <citation type="journal article" date="2011" name="Stand. Genomic Sci.">
        <title>Complete genome sequence of Treponema succinifaciens type strain (6091).</title>
        <authorList>
            <person name="Han C."/>
            <person name="Gronow S."/>
            <person name="Teshima H."/>
            <person name="Lapidus A."/>
            <person name="Nolan M."/>
            <person name="Lucas S."/>
            <person name="Hammon N."/>
            <person name="Deshpande S."/>
            <person name="Cheng J.F."/>
            <person name="Zeytun A."/>
            <person name="Tapia R."/>
            <person name="Goodwin L."/>
            <person name="Pitluck S."/>
            <person name="Liolios K."/>
            <person name="Pagani I."/>
            <person name="Ivanova N."/>
            <person name="Mavromatis K."/>
            <person name="Mikhailova N."/>
            <person name="Huntemann M."/>
            <person name="Pati A."/>
            <person name="Chen A."/>
            <person name="Palaniappan K."/>
            <person name="Land M."/>
            <person name="Hauser L."/>
            <person name="Brambilla E.M."/>
            <person name="Rohde M."/>
            <person name="Goker M."/>
            <person name="Woyke T."/>
            <person name="Bristow J."/>
            <person name="Eisen J.A."/>
            <person name="Markowitz V."/>
            <person name="Hugenholtz P."/>
            <person name="Kyrpides N.C."/>
            <person name="Klenk H.P."/>
            <person name="Detter J.C."/>
        </authorList>
    </citation>
    <scope>NUCLEOTIDE SEQUENCE [LARGE SCALE GENOMIC DNA]</scope>
    <source>
        <strain evidence="10">ATCC 33096 / DSM 2489 / 6091</strain>
    </source>
</reference>
<evidence type="ECO:0000256" key="1">
    <source>
        <dbReference type="ARBA" id="ARBA00001946"/>
    </source>
</evidence>
<dbReference type="InterPro" id="IPR029060">
    <property type="entry name" value="PIN-like_dom_sf"/>
</dbReference>
<evidence type="ECO:0000256" key="4">
    <source>
        <dbReference type="ARBA" id="ARBA00022723"/>
    </source>
</evidence>
<evidence type="ECO:0000256" key="6">
    <source>
        <dbReference type="ARBA" id="ARBA00022842"/>
    </source>
</evidence>